<keyword evidence="6" id="KW-0175">Coiled coil</keyword>
<evidence type="ECO:0000256" key="8">
    <source>
        <dbReference type="ARBA" id="ARBA00023212"/>
    </source>
</evidence>
<evidence type="ECO:0000256" key="1">
    <source>
        <dbReference type="ARBA" id="ARBA00004611"/>
    </source>
</evidence>
<organism evidence="12 13">
    <name type="scientific">Gouania willdenowi</name>
    <name type="common">Blunt-snouted clingfish</name>
    <name type="synonym">Lepadogaster willdenowi</name>
    <dbReference type="NCBI Taxonomy" id="441366"/>
    <lineage>
        <taxon>Eukaryota</taxon>
        <taxon>Metazoa</taxon>
        <taxon>Chordata</taxon>
        <taxon>Craniata</taxon>
        <taxon>Vertebrata</taxon>
        <taxon>Euteleostomi</taxon>
        <taxon>Actinopterygii</taxon>
        <taxon>Neopterygii</taxon>
        <taxon>Teleostei</taxon>
        <taxon>Neoteleostei</taxon>
        <taxon>Acanthomorphata</taxon>
        <taxon>Ovalentaria</taxon>
        <taxon>Blenniimorphae</taxon>
        <taxon>Blenniiformes</taxon>
        <taxon>Gobiesocoidei</taxon>
        <taxon>Gobiesocidae</taxon>
        <taxon>Gobiesocinae</taxon>
        <taxon>Gouania</taxon>
    </lineage>
</organism>
<protein>
    <recommendedName>
        <fullName evidence="10">Leucine-rich repeat-containing protein 23</fullName>
    </recommendedName>
</protein>
<keyword evidence="2" id="KW-0963">Cytoplasm</keyword>
<keyword evidence="13" id="KW-1185">Reference proteome</keyword>
<evidence type="ECO:0000256" key="2">
    <source>
        <dbReference type="ARBA" id="ARBA00022490"/>
    </source>
</evidence>
<evidence type="ECO:0000256" key="9">
    <source>
        <dbReference type="ARBA" id="ARBA00023273"/>
    </source>
</evidence>
<dbReference type="PANTHER" id="PTHR46652:SF8">
    <property type="entry name" value="LEUCINE RICH REPEAT CONTAINING 23"/>
    <property type="match status" value="1"/>
</dbReference>
<evidence type="ECO:0000256" key="7">
    <source>
        <dbReference type="ARBA" id="ARBA00023069"/>
    </source>
</evidence>
<name>A0A8C5H445_GOUWI</name>
<dbReference type="PROSITE" id="PS51450">
    <property type="entry name" value="LRR"/>
    <property type="match status" value="3"/>
</dbReference>
<accession>A0A8C5H445</accession>
<evidence type="ECO:0000256" key="10">
    <source>
        <dbReference type="ARBA" id="ARBA00071477"/>
    </source>
</evidence>
<dbReference type="InterPro" id="IPR050836">
    <property type="entry name" value="SDS22/Internalin_LRR"/>
</dbReference>
<evidence type="ECO:0000256" key="5">
    <source>
        <dbReference type="ARBA" id="ARBA00022846"/>
    </source>
</evidence>
<dbReference type="Pfam" id="PF13516">
    <property type="entry name" value="LRR_6"/>
    <property type="match status" value="1"/>
</dbReference>
<evidence type="ECO:0000256" key="11">
    <source>
        <dbReference type="SAM" id="MobiDB-lite"/>
    </source>
</evidence>
<dbReference type="InterPro" id="IPR032675">
    <property type="entry name" value="LRR_dom_sf"/>
</dbReference>
<keyword evidence="3" id="KW-0433">Leucine-rich repeat</keyword>
<dbReference type="Pfam" id="PF14580">
    <property type="entry name" value="LRR_9"/>
    <property type="match status" value="1"/>
</dbReference>
<feature type="region of interest" description="Disordered" evidence="11">
    <location>
        <begin position="290"/>
        <end position="320"/>
    </location>
</feature>
<reference evidence="12" key="3">
    <citation type="submission" date="2025-09" db="UniProtKB">
        <authorList>
            <consortium name="Ensembl"/>
        </authorList>
    </citation>
    <scope>IDENTIFICATION</scope>
</reference>
<keyword evidence="9" id="KW-0966">Cell projection</keyword>
<dbReference type="SUPFAM" id="SSF52058">
    <property type="entry name" value="L domain-like"/>
    <property type="match status" value="1"/>
</dbReference>
<evidence type="ECO:0000256" key="4">
    <source>
        <dbReference type="ARBA" id="ARBA00022737"/>
    </source>
</evidence>
<evidence type="ECO:0000256" key="3">
    <source>
        <dbReference type="ARBA" id="ARBA00022614"/>
    </source>
</evidence>
<comment type="subcellular location">
    <subcellularLocation>
        <location evidence="1">Cytoplasm</location>
        <location evidence="1">Cytoskeleton</location>
        <location evidence="1">Flagellum axoneme</location>
    </subcellularLocation>
</comment>
<keyword evidence="4" id="KW-0677">Repeat</keyword>
<keyword evidence="8" id="KW-0206">Cytoskeleton</keyword>
<dbReference type="InterPro" id="IPR001611">
    <property type="entry name" value="Leu-rich_rpt"/>
</dbReference>
<dbReference type="PANTHER" id="PTHR46652">
    <property type="entry name" value="LEUCINE-RICH REPEAT AND IQ DOMAIN-CONTAINING PROTEIN 1-RELATED"/>
    <property type="match status" value="1"/>
</dbReference>
<evidence type="ECO:0000313" key="13">
    <source>
        <dbReference type="Proteomes" id="UP000694680"/>
    </source>
</evidence>
<dbReference type="Ensembl" id="ENSGWIT00000043633.1">
    <property type="protein sequence ID" value="ENSGWIP00000040149.1"/>
    <property type="gene ID" value="ENSGWIG00000020318.1"/>
</dbReference>
<evidence type="ECO:0000313" key="12">
    <source>
        <dbReference type="Ensembl" id="ENSGWIP00000040149.1"/>
    </source>
</evidence>
<reference evidence="12" key="1">
    <citation type="submission" date="2020-06" db="EMBL/GenBank/DDBJ databases">
        <authorList>
            <consortium name="Wellcome Sanger Institute Data Sharing"/>
        </authorList>
    </citation>
    <scope>NUCLEOTIDE SEQUENCE [LARGE SCALE GENOMIC DNA]</scope>
</reference>
<evidence type="ECO:0000256" key="6">
    <source>
        <dbReference type="ARBA" id="ARBA00023054"/>
    </source>
</evidence>
<sequence length="320" mass="36238">MACRKTKPLYNPLYKFLFVYNPQAQFQQLTKETISQGLSLLCKTGNKLQYAFVKLNLEDKRLSDITAISSFIYIRFLDLSMNHLSDLSPLASLKDLLWLKVDNNAVSCFERQSFDQLTYLQWLSVAGNRVTDIKGLVGPSLESLNLTGNGIHRMTGFQEDYFKNLVTLDLTGNNLETTNGINLPKLQQLYLARNAIKSLEGLDKLERLTILHLRDNQIDSLDGLNPSMKSLKYLNIRGNAVAEEKALQNLSHVSKTLRALVLSENPLVETSDYRLSVLVILPKLERLDKNPISPDERSDAPHKIGNDEQNEEMSGFTFLT</sequence>
<dbReference type="SMART" id="SM00365">
    <property type="entry name" value="LRR_SD22"/>
    <property type="match status" value="5"/>
</dbReference>
<reference evidence="12" key="2">
    <citation type="submission" date="2025-08" db="UniProtKB">
        <authorList>
            <consortium name="Ensembl"/>
        </authorList>
    </citation>
    <scope>IDENTIFICATION</scope>
</reference>
<dbReference type="AlphaFoldDB" id="A0A8C5H445"/>
<dbReference type="FunFam" id="3.80.10.10:FF:001051">
    <property type="entry name" value="Leucine-rich repeat-containing 23"/>
    <property type="match status" value="1"/>
</dbReference>
<proteinExistence type="predicted"/>
<dbReference type="Proteomes" id="UP000694680">
    <property type="component" value="Chromosome 7"/>
</dbReference>
<keyword evidence="7" id="KW-0969">Cilium</keyword>
<dbReference type="Gene3D" id="3.80.10.10">
    <property type="entry name" value="Ribonuclease Inhibitor"/>
    <property type="match status" value="3"/>
</dbReference>
<keyword evidence="5" id="KW-0282">Flagellum</keyword>
<gene>
    <name evidence="12" type="primary">lrrc23</name>
</gene>
<feature type="compositionally biased region" description="Basic and acidic residues" evidence="11">
    <location>
        <begin position="290"/>
        <end position="306"/>
    </location>
</feature>